<dbReference type="InterPro" id="IPR001680">
    <property type="entry name" value="WD40_rpt"/>
</dbReference>
<dbReference type="PROSITE" id="PS50294">
    <property type="entry name" value="WD_REPEATS_REGION"/>
    <property type="match status" value="3"/>
</dbReference>
<feature type="repeat" description="WD" evidence="3">
    <location>
        <begin position="171"/>
        <end position="205"/>
    </location>
</feature>
<evidence type="ECO:0000313" key="6">
    <source>
        <dbReference type="Proteomes" id="UP000310066"/>
    </source>
</evidence>
<dbReference type="EMBL" id="NAJP01000067">
    <property type="protein sequence ID" value="TKA35645.1"/>
    <property type="molecule type" value="Genomic_DNA"/>
</dbReference>
<organism evidence="5 6">
    <name type="scientific">Friedmanniomyces endolithicus</name>
    <dbReference type="NCBI Taxonomy" id="329885"/>
    <lineage>
        <taxon>Eukaryota</taxon>
        <taxon>Fungi</taxon>
        <taxon>Dikarya</taxon>
        <taxon>Ascomycota</taxon>
        <taxon>Pezizomycotina</taxon>
        <taxon>Dothideomycetes</taxon>
        <taxon>Dothideomycetidae</taxon>
        <taxon>Mycosphaerellales</taxon>
        <taxon>Teratosphaeriaceae</taxon>
        <taxon>Friedmanniomyces</taxon>
    </lineage>
</organism>
<feature type="compositionally biased region" description="Basic and acidic residues" evidence="4">
    <location>
        <begin position="364"/>
        <end position="374"/>
    </location>
</feature>
<dbReference type="OrthoDB" id="4869960at2759"/>
<feature type="compositionally biased region" description="Acidic residues" evidence="4">
    <location>
        <begin position="811"/>
        <end position="842"/>
    </location>
</feature>
<keyword evidence="2" id="KW-0677">Repeat</keyword>
<feature type="region of interest" description="Disordered" evidence="4">
    <location>
        <begin position="423"/>
        <end position="451"/>
    </location>
</feature>
<accession>A0A4U0ULL9</accession>
<evidence type="ECO:0000256" key="1">
    <source>
        <dbReference type="ARBA" id="ARBA00022574"/>
    </source>
</evidence>
<feature type="region of interest" description="Disordered" evidence="4">
    <location>
        <begin position="346"/>
        <end position="406"/>
    </location>
</feature>
<dbReference type="GO" id="GO:0045717">
    <property type="term" value="P:negative regulation of fatty acid biosynthetic process"/>
    <property type="evidence" value="ECO:0007669"/>
    <property type="project" value="TreeGrafter"/>
</dbReference>
<feature type="repeat" description="WD" evidence="3">
    <location>
        <begin position="910"/>
        <end position="937"/>
    </location>
</feature>
<dbReference type="STRING" id="329885.A0A4U0ULL9"/>
<evidence type="ECO:0000256" key="3">
    <source>
        <dbReference type="PROSITE-ProRule" id="PRU00221"/>
    </source>
</evidence>
<dbReference type="SUPFAM" id="SSF50978">
    <property type="entry name" value="WD40 repeat-like"/>
    <property type="match status" value="1"/>
</dbReference>
<dbReference type="SMART" id="SM00320">
    <property type="entry name" value="WD40"/>
    <property type="match status" value="7"/>
</dbReference>
<dbReference type="InterPro" id="IPR015943">
    <property type="entry name" value="WD40/YVTN_repeat-like_dom_sf"/>
</dbReference>
<comment type="caution">
    <text evidence="5">The sequence shown here is derived from an EMBL/GenBank/DDBJ whole genome shotgun (WGS) entry which is preliminary data.</text>
</comment>
<dbReference type="PANTHER" id="PTHR15574">
    <property type="entry name" value="WD REPEAT DOMAIN-CONTAINING FAMILY"/>
    <property type="match status" value="1"/>
</dbReference>
<dbReference type="Gene3D" id="2.130.10.10">
    <property type="entry name" value="YVTN repeat-like/Quinoprotein amine dehydrogenase"/>
    <property type="match status" value="3"/>
</dbReference>
<feature type="region of interest" description="Disordered" evidence="4">
    <location>
        <begin position="997"/>
        <end position="1039"/>
    </location>
</feature>
<name>A0A4U0ULL9_9PEZI</name>
<evidence type="ECO:0000313" key="5">
    <source>
        <dbReference type="EMBL" id="TKA35645.1"/>
    </source>
</evidence>
<sequence length="1099" mass="121358">MKDSILTNLRTRELTSSGPRSSFHRSIYSSRSLIADLDIVNELDGHSGCVNALSWSRSGTLLASGSDDQHLNVHTYQPQSSDEQFKLTTTVATGHTQNIFSVKFMPHQNDRTVVTAAGDGEVRVFDLEYSGQAREPSRASSYAGEGRRRGRDGLYSGVRYINDGNTDCRVYRSHGDRVKRIVTESSPHLFLTCSEDGEVRQWDLRLPSEAYPSPRGREAADVPPPLISYKRYNLDLNTISCSPSQPHYIALGGAHMHCFLHDRRMTGRDRLQEVGKSVRGMQPEDEELMTQATQCVRKFAPKGQQTMKRTENGHITACKISDARPDEMVVSWSGDNIYSFDLVRSPDASDERTEQRISGLVASENRHRAKESQDRKRKRVSKGKGTETSLGQQAAAARGTSRPKTGLNEGAAALRVTYQNGQSEDIPISDHSNASSRQQSPLTEKQREAQSIARATVRIRSALFTAQAEGEQPSQRFTAALGMSASIMSEIDEAMREWRYPVDPTPETVAIQRTLRQDRESARRFIQAAGTLSRTLGGELRTASARPSPLLAHFLGAEARSIDLPLKRQEQFGYDFLKAILLFLESGVGRLIEGFTRPASMSLNARAARRLPIPEDESRVESIDDILIPYLLGLASDRPIVNVEANRFETEDRRQLFPTERSAVVAFAAALRIPFADLSSATAGVQIAGEGDEIQAQDRDTARGFWAGKVARGVLLNAAEGLRHACVDRAFGGVGIMDSELREVEKSLGEMVSRGEGEDGEQEELMREVEMLDADGDAVDEMESKDPSTTAREARQTTRESGGALPSSETADSEMPDLLEDEDVHNENDDDDNDEDDHESNDEEHSSEPDEIDGVPNNRAGLPSFIFNSAFERRRHKERVEAHVPCSTSTHTYRGHCNVRTVKDVNYLGPDDQYVASGSDDGNLFVWDRKTGELVNVLEGDGEVVNVVQPHPYETCLAVSGIDHTIKIFSPDARARERARLGDGVSAHDASQFSSLAFPRRLGGRRREQRQREDADPGIPPVTSEPAVARGGDAMEEDGDEDYVAPTGLASRQRMQDAYRITSRNDAEIRRGGNQEAFITVPHAQLLRLLFGGGMGFAG</sequence>
<dbReference type="Proteomes" id="UP000310066">
    <property type="component" value="Unassembled WGS sequence"/>
</dbReference>
<feature type="compositionally biased region" description="Polar residues" evidence="4">
    <location>
        <begin position="430"/>
        <end position="443"/>
    </location>
</feature>
<dbReference type="Pfam" id="PF00400">
    <property type="entry name" value="WD40"/>
    <property type="match status" value="5"/>
</dbReference>
<dbReference type="InterPro" id="IPR045151">
    <property type="entry name" value="DCAF8"/>
</dbReference>
<dbReference type="PANTHER" id="PTHR15574:SF40">
    <property type="entry name" value="WD AND TETRATRICOPEPTIDE REPEATS PROTEIN 1"/>
    <property type="match status" value="1"/>
</dbReference>
<reference evidence="5 6" key="1">
    <citation type="submission" date="2017-03" db="EMBL/GenBank/DDBJ databases">
        <title>Genomes of endolithic fungi from Antarctica.</title>
        <authorList>
            <person name="Coleine C."/>
            <person name="Masonjones S."/>
            <person name="Stajich J.E."/>
        </authorList>
    </citation>
    <scope>NUCLEOTIDE SEQUENCE [LARGE SCALE GENOMIC DNA]</scope>
    <source>
        <strain evidence="5 6">CCFEE 5311</strain>
    </source>
</reference>
<feature type="region of interest" description="Disordered" evidence="4">
    <location>
        <begin position="775"/>
        <end position="861"/>
    </location>
</feature>
<feature type="repeat" description="WD" evidence="3">
    <location>
        <begin position="43"/>
        <end position="73"/>
    </location>
</feature>
<evidence type="ECO:0000256" key="4">
    <source>
        <dbReference type="SAM" id="MobiDB-lite"/>
    </source>
</evidence>
<dbReference type="PROSITE" id="PS50082">
    <property type="entry name" value="WD_REPEATS_2"/>
    <property type="match status" value="4"/>
</dbReference>
<protein>
    <submittedName>
        <fullName evidence="5">Uncharacterized protein</fullName>
    </submittedName>
</protein>
<dbReference type="InterPro" id="IPR036322">
    <property type="entry name" value="WD40_repeat_dom_sf"/>
</dbReference>
<dbReference type="AlphaFoldDB" id="A0A4U0ULL9"/>
<proteinExistence type="predicted"/>
<dbReference type="GO" id="GO:0080008">
    <property type="term" value="C:Cul4-RING E3 ubiquitin ligase complex"/>
    <property type="evidence" value="ECO:0007669"/>
    <property type="project" value="TreeGrafter"/>
</dbReference>
<feature type="compositionally biased region" description="Basic and acidic residues" evidence="4">
    <location>
        <begin position="782"/>
        <end position="798"/>
    </location>
</feature>
<keyword evidence="1 3" id="KW-0853">WD repeat</keyword>
<dbReference type="GO" id="GO:0005737">
    <property type="term" value="C:cytoplasm"/>
    <property type="evidence" value="ECO:0007669"/>
    <property type="project" value="TreeGrafter"/>
</dbReference>
<evidence type="ECO:0000256" key="2">
    <source>
        <dbReference type="ARBA" id="ARBA00022737"/>
    </source>
</evidence>
<feature type="repeat" description="WD" evidence="3">
    <location>
        <begin position="92"/>
        <end position="135"/>
    </location>
</feature>
<gene>
    <name evidence="5" type="ORF">B0A54_12613</name>
</gene>